<evidence type="ECO:0008006" key="3">
    <source>
        <dbReference type="Google" id="ProtNLM"/>
    </source>
</evidence>
<gene>
    <name evidence="1" type="ORF">EIN_133630</name>
</gene>
<dbReference type="InterPro" id="IPR032675">
    <property type="entry name" value="LRR_dom_sf"/>
</dbReference>
<proteinExistence type="predicted"/>
<dbReference type="InterPro" id="IPR053139">
    <property type="entry name" value="Surface_bspA-like"/>
</dbReference>
<keyword evidence="2" id="KW-1185">Reference proteome</keyword>
<dbReference type="SUPFAM" id="SSF52058">
    <property type="entry name" value="L domain-like"/>
    <property type="match status" value="1"/>
</dbReference>
<dbReference type="Gene3D" id="3.80.10.10">
    <property type="entry name" value="Ribonuclease Inhibitor"/>
    <property type="match status" value="1"/>
</dbReference>
<dbReference type="Proteomes" id="UP000014680">
    <property type="component" value="Unassembled WGS sequence"/>
</dbReference>
<accession>L7FNF8</accession>
<dbReference type="AlphaFoldDB" id="L7FNF8"/>
<protein>
    <recommendedName>
        <fullName evidence="3">Leucine rich repeat containing protein BspA family protein</fullName>
    </recommendedName>
</protein>
<dbReference type="RefSeq" id="XP_004254484.1">
    <property type="nucleotide sequence ID" value="XM_004254436.1"/>
</dbReference>
<name>L7FNF8_ENTIV</name>
<dbReference type="GeneID" id="14886694"/>
<evidence type="ECO:0000313" key="2">
    <source>
        <dbReference type="Proteomes" id="UP000014680"/>
    </source>
</evidence>
<feature type="non-terminal residue" evidence="1">
    <location>
        <position position="1"/>
    </location>
</feature>
<dbReference type="PANTHER" id="PTHR45661">
    <property type="entry name" value="SURFACE ANTIGEN"/>
    <property type="match status" value="1"/>
</dbReference>
<dbReference type="KEGG" id="eiv:EIN_133630"/>
<reference evidence="1 2" key="1">
    <citation type="submission" date="2012-10" db="EMBL/GenBank/DDBJ databases">
        <authorList>
            <person name="Zafar N."/>
            <person name="Inman J."/>
            <person name="Hall N."/>
            <person name="Lorenzi H."/>
            <person name="Caler E."/>
        </authorList>
    </citation>
    <scope>NUCLEOTIDE SEQUENCE [LARGE SCALE GENOMIC DNA]</scope>
    <source>
        <strain evidence="1 2">IP1</strain>
    </source>
</reference>
<dbReference type="InterPro" id="IPR026906">
    <property type="entry name" value="LRR_5"/>
</dbReference>
<dbReference type="VEuPathDB" id="AmoebaDB:EIN_133630"/>
<organism evidence="1 2">
    <name type="scientific">Entamoeba invadens IP1</name>
    <dbReference type="NCBI Taxonomy" id="370355"/>
    <lineage>
        <taxon>Eukaryota</taxon>
        <taxon>Amoebozoa</taxon>
        <taxon>Evosea</taxon>
        <taxon>Archamoebae</taxon>
        <taxon>Mastigamoebida</taxon>
        <taxon>Entamoebidae</taxon>
        <taxon>Entamoeba</taxon>
    </lineage>
</organism>
<sequence length="230" mass="26483">MFDNDSNYLSEHPRVYIPTTTVEADIGCYNFNNPIEKLLISENAFLLNESNFYVNNANKKQIPSTITKIPKCCFSRSKLEEFVVPPNVREIGTEAFSDSPSLTSLYIPKSVTKIEKRVVAGCTNLNSIVFEDGRTFDIEKETEYKKLFTIIEVPSSVTKICYTFFKKYKNLREIVFSTTIKNFESLIFGECNKLTKISFCNRLNKSDNSNVNDIEQFKKIIFQNSCCQLR</sequence>
<dbReference type="PANTHER" id="PTHR45661:SF3">
    <property type="entry name" value="IG-LIKE DOMAIN-CONTAINING PROTEIN"/>
    <property type="match status" value="1"/>
</dbReference>
<evidence type="ECO:0000313" key="1">
    <source>
        <dbReference type="EMBL" id="ELP87713.1"/>
    </source>
</evidence>
<dbReference type="Pfam" id="PF13306">
    <property type="entry name" value="LRR_5"/>
    <property type="match status" value="2"/>
</dbReference>
<dbReference type="EMBL" id="KB206791">
    <property type="protein sequence ID" value="ELP87713.1"/>
    <property type="molecule type" value="Genomic_DNA"/>
</dbReference>